<accession>A0ACC3TFH3</accession>
<reference evidence="2" key="1">
    <citation type="journal article" date="2024" name="Front. Bioeng. Biotechnol.">
        <title>Genome-scale model development and genomic sequencing of the oleaginous clade Lipomyces.</title>
        <authorList>
            <person name="Czajka J.J."/>
            <person name="Han Y."/>
            <person name="Kim J."/>
            <person name="Mondo S.J."/>
            <person name="Hofstad B.A."/>
            <person name="Robles A."/>
            <person name="Haridas S."/>
            <person name="Riley R."/>
            <person name="LaButti K."/>
            <person name="Pangilinan J."/>
            <person name="Andreopoulos W."/>
            <person name="Lipzen A."/>
            <person name="Yan J."/>
            <person name="Wang M."/>
            <person name="Ng V."/>
            <person name="Grigoriev I.V."/>
            <person name="Spatafora J.W."/>
            <person name="Magnuson J.K."/>
            <person name="Baker S.E."/>
            <person name="Pomraning K.R."/>
        </authorList>
    </citation>
    <scope>NUCLEOTIDE SEQUENCE [LARGE SCALE GENOMIC DNA]</scope>
    <source>
        <strain evidence="2">CBS 10300</strain>
    </source>
</reference>
<name>A0ACC3TFH3_9ASCO</name>
<proteinExistence type="predicted"/>
<dbReference type="Proteomes" id="UP001489719">
    <property type="component" value="Unassembled WGS sequence"/>
</dbReference>
<evidence type="ECO:0000313" key="2">
    <source>
        <dbReference type="Proteomes" id="UP001489719"/>
    </source>
</evidence>
<keyword evidence="2" id="KW-1185">Reference proteome</keyword>
<organism evidence="1 2">
    <name type="scientific">Lipomyces orientalis</name>
    <dbReference type="NCBI Taxonomy" id="1233043"/>
    <lineage>
        <taxon>Eukaryota</taxon>
        <taxon>Fungi</taxon>
        <taxon>Dikarya</taxon>
        <taxon>Ascomycota</taxon>
        <taxon>Saccharomycotina</taxon>
        <taxon>Lipomycetes</taxon>
        <taxon>Lipomycetales</taxon>
        <taxon>Lipomycetaceae</taxon>
        <taxon>Lipomyces</taxon>
    </lineage>
</organism>
<gene>
    <name evidence="1" type="ORF">V1517DRAFT_331088</name>
</gene>
<comment type="caution">
    <text evidence="1">The sequence shown here is derived from an EMBL/GenBank/DDBJ whole genome shotgun (WGS) entry which is preliminary data.</text>
</comment>
<sequence length="493" mass="56752">MHSLTASSPRIPHSPTEKAPHTIRAGAITLNTSIYILVVDSLLEYSHKASSKMSDGILKPEKDYSDVLEVELSKLDELVKTDIQGAVERLLALEKQTRQSSDLASTEKLLVKIITIYKDAGDWKQMNEQVQLLSKKHGQLKQAIAMMVQEVIKFLDDAPNTETKVDTIENLRTVTEGKIFVEVERARVTRLLAKIKQDRGDIDAAAELMCDLQVETYGSMDNREKTEFILEQVQLCVTRGDFPQATVLSRKISTSYFDNPEVQDLRLRFYELMIQISLHDDKYLDVCKHYRAVYDTPSVKDDEFKWKDVLRSIVYFIILAPFDNEQSDLIHRIESDTRLQLLPMESELIKCFTLTELMRWPRIDEIYGGHLRKVAVFDVSDPKGEKRWDDLRKRVIEHNIRVVAKYYTRIHTSRLKTLLDLSDQETEAYLSRLVTQGTIYARINRPERIVTFDKPKDSNDVLNEWSSNISSLLGLVETLSHLISKEEMISAKA</sequence>
<evidence type="ECO:0000313" key="1">
    <source>
        <dbReference type="EMBL" id="KAK9319907.1"/>
    </source>
</evidence>
<protein>
    <submittedName>
        <fullName evidence="1">Uncharacterized protein</fullName>
    </submittedName>
</protein>
<dbReference type="EMBL" id="MU970155">
    <property type="protein sequence ID" value="KAK9319907.1"/>
    <property type="molecule type" value="Genomic_DNA"/>
</dbReference>